<dbReference type="PANTHER" id="PTHR37299">
    <property type="entry name" value="TRANSCRIPTIONAL REGULATOR-RELATED"/>
    <property type="match status" value="1"/>
</dbReference>
<keyword evidence="2" id="KW-1133">Transmembrane helix</keyword>
<feature type="transmembrane region" description="Helical" evidence="2">
    <location>
        <begin position="12"/>
        <end position="35"/>
    </location>
</feature>
<keyword evidence="2" id="KW-0812">Transmembrane</keyword>
<comment type="caution">
    <text evidence="4">The sequence shown here is derived from an EMBL/GenBank/DDBJ whole genome shotgun (WGS) entry which is preliminary data.</text>
</comment>
<dbReference type="PIRSF" id="PIRSF031767">
    <property type="entry name" value="MHYE_LytTR"/>
    <property type="match status" value="1"/>
</dbReference>
<accession>A0A3E0U2B1</accession>
<name>A0A3E0U2B1_9GAMM</name>
<proteinExistence type="predicted"/>
<feature type="transmembrane region" description="Helical" evidence="2">
    <location>
        <begin position="55"/>
        <end position="74"/>
    </location>
</feature>
<reference evidence="5" key="1">
    <citation type="submission" date="2018-08" db="EMBL/GenBank/DDBJ databases">
        <title>Thalassotalea euphylliae genome.</title>
        <authorList>
            <person name="Summers S."/>
            <person name="Rice S.A."/>
            <person name="Freckelton M.L."/>
            <person name="Nedved B.T."/>
            <person name="Hadfield M.G."/>
        </authorList>
    </citation>
    <scope>NUCLEOTIDE SEQUENCE [LARGE SCALE GENOMIC DNA]</scope>
    <source>
        <strain evidence="5">H3</strain>
    </source>
</reference>
<dbReference type="PROSITE" id="PS50930">
    <property type="entry name" value="HTH_LYTTR"/>
    <property type="match status" value="1"/>
</dbReference>
<dbReference type="EMBL" id="QUOT01000001">
    <property type="protein sequence ID" value="REL30854.1"/>
    <property type="molecule type" value="Genomic_DNA"/>
</dbReference>
<organism evidence="4 5">
    <name type="scientific">Thalassotalea euphylliae</name>
    <dbReference type="NCBI Taxonomy" id="1655234"/>
    <lineage>
        <taxon>Bacteria</taxon>
        <taxon>Pseudomonadati</taxon>
        <taxon>Pseudomonadota</taxon>
        <taxon>Gammaproteobacteria</taxon>
        <taxon>Alteromonadales</taxon>
        <taxon>Colwelliaceae</taxon>
        <taxon>Thalassotalea</taxon>
    </lineage>
</organism>
<dbReference type="Gene3D" id="2.40.50.1020">
    <property type="entry name" value="LytTr DNA-binding domain"/>
    <property type="match status" value="1"/>
</dbReference>
<dbReference type="SMART" id="SM00850">
    <property type="entry name" value="LytTR"/>
    <property type="match status" value="1"/>
</dbReference>
<evidence type="ECO:0000259" key="3">
    <source>
        <dbReference type="PROSITE" id="PS50930"/>
    </source>
</evidence>
<dbReference type="PANTHER" id="PTHR37299:SF1">
    <property type="entry name" value="STAGE 0 SPORULATION PROTEIN A HOMOLOG"/>
    <property type="match status" value="1"/>
</dbReference>
<feature type="transmembrane region" description="Helical" evidence="2">
    <location>
        <begin position="138"/>
        <end position="155"/>
    </location>
</feature>
<sequence>MNKLAHFQRYQLRYEVVALVSYFLINASLLASSVIMEASRNNQALPFDWWEPFSWEYTSAISTLLLFPMIAKFIDRFPIQWRKFHLTITIYWLGSILFSLAHVGLMVGFRKLIYLSQERYYDFGNVWYELVYEYRKDLWAFLFFVVAIHVYRFVLARLQGEANPIQEGEDNQVDNEQQRKEIDRLLVKKLGKEFIIKVSDVEWLESSGNYVNLYIGERIYPLRITLTKLIEQLADKGFSRIHRSYAVRLDAIESITPISSGDSEIRLKTGKQLTLSRRYKEAFKLQL</sequence>
<dbReference type="Pfam" id="PF04397">
    <property type="entry name" value="LytTR"/>
    <property type="match status" value="1"/>
</dbReference>
<dbReference type="AlphaFoldDB" id="A0A3E0U2B1"/>
<dbReference type="GO" id="GO:0000156">
    <property type="term" value="F:phosphorelay response regulator activity"/>
    <property type="evidence" value="ECO:0007669"/>
    <property type="project" value="InterPro"/>
</dbReference>
<feature type="transmembrane region" description="Helical" evidence="2">
    <location>
        <begin position="86"/>
        <end position="109"/>
    </location>
</feature>
<evidence type="ECO:0000313" key="4">
    <source>
        <dbReference type="EMBL" id="REL30854.1"/>
    </source>
</evidence>
<keyword evidence="2" id="KW-0472">Membrane</keyword>
<dbReference type="RefSeq" id="WP_116015314.1">
    <property type="nucleotide sequence ID" value="NZ_QUOT01000001.1"/>
</dbReference>
<dbReference type="GO" id="GO:0003677">
    <property type="term" value="F:DNA binding"/>
    <property type="evidence" value="ECO:0007669"/>
    <property type="project" value="InterPro"/>
</dbReference>
<protein>
    <submittedName>
        <fullName evidence="4">LytTR family transcriptional regulator</fullName>
    </submittedName>
</protein>
<keyword evidence="5" id="KW-1185">Reference proteome</keyword>
<evidence type="ECO:0000256" key="1">
    <source>
        <dbReference type="ARBA" id="ARBA00023012"/>
    </source>
</evidence>
<evidence type="ECO:0000313" key="5">
    <source>
        <dbReference type="Proteomes" id="UP000256899"/>
    </source>
</evidence>
<gene>
    <name evidence="4" type="ORF">DXX94_09045</name>
</gene>
<evidence type="ECO:0000256" key="2">
    <source>
        <dbReference type="SAM" id="Phobius"/>
    </source>
</evidence>
<feature type="domain" description="HTH LytTR-type" evidence="3">
    <location>
        <begin position="185"/>
        <end position="287"/>
    </location>
</feature>
<keyword evidence="1" id="KW-0902">Two-component regulatory system</keyword>
<dbReference type="Proteomes" id="UP000256899">
    <property type="component" value="Unassembled WGS sequence"/>
</dbReference>
<dbReference type="InterPro" id="IPR007492">
    <property type="entry name" value="LytTR_DNA-bd_dom"/>
</dbReference>
<dbReference type="InterPro" id="IPR012379">
    <property type="entry name" value="LytTR_MHYE"/>
</dbReference>
<dbReference type="InterPro" id="IPR046947">
    <property type="entry name" value="LytR-like"/>
</dbReference>